<dbReference type="Proteomes" id="UP001172687">
    <property type="component" value="Unassembled WGS sequence"/>
</dbReference>
<comment type="caution">
    <text evidence="1">The sequence shown here is derived from an EMBL/GenBank/DDBJ whole genome shotgun (WGS) entry which is preliminary data.</text>
</comment>
<evidence type="ECO:0000313" key="1">
    <source>
        <dbReference type="EMBL" id="MDN4521265.1"/>
    </source>
</evidence>
<dbReference type="GO" id="GO:0016787">
    <property type="term" value="F:hydrolase activity"/>
    <property type="evidence" value="ECO:0007669"/>
    <property type="project" value="UniProtKB-KW"/>
</dbReference>
<accession>A0ABT8HKI1</accession>
<protein>
    <submittedName>
        <fullName evidence="1">HAD family hydrolase</fullName>
    </submittedName>
</protein>
<gene>
    <name evidence="1" type="ORF">QYF68_26085</name>
</gene>
<dbReference type="InterPro" id="IPR036412">
    <property type="entry name" value="HAD-like_sf"/>
</dbReference>
<dbReference type="RefSeq" id="WP_234935480.1">
    <property type="nucleotide sequence ID" value="NZ_CP070380.1"/>
</dbReference>
<dbReference type="Gene3D" id="3.40.50.1000">
    <property type="entry name" value="HAD superfamily/HAD-like"/>
    <property type="match status" value="1"/>
</dbReference>
<dbReference type="SUPFAM" id="SSF56784">
    <property type="entry name" value="HAD-like"/>
    <property type="match status" value="1"/>
</dbReference>
<dbReference type="PIRSF" id="PIRSF030802">
    <property type="entry name" value="UCP030802"/>
    <property type="match status" value="1"/>
</dbReference>
<dbReference type="EMBL" id="JAUHTC010000089">
    <property type="protein sequence ID" value="MDN4521265.1"/>
    <property type="molecule type" value="Genomic_DNA"/>
</dbReference>
<name>A0ABT8HKI1_MYCAO</name>
<evidence type="ECO:0000313" key="2">
    <source>
        <dbReference type="Proteomes" id="UP001172687"/>
    </source>
</evidence>
<keyword evidence="1" id="KW-0378">Hydrolase</keyword>
<dbReference type="InterPro" id="IPR023214">
    <property type="entry name" value="HAD_sf"/>
</dbReference>
<keyword evidence="2" id="KW-1185">Reference proteome</keyword>
<proteinExistence type="predicted"/>
<organism evidence="1 2">
    <name type="scientific">Mycolicibacterium austroafricanum</name>
    <name type="common">Mycobacterium austroafricanum</name>
    <dbReference type="NCBI Taxonomy" id="39687"/>
    <lineage>
        <taxon>Bacteria</taxon>
        <taxon>Bacillati</taxon>
        <taxon>Actinomycetota</taxon>
        <taxon>Actinomycetes</taxon>
        <taxon>Mycobacteriales</taxon>
        <taxon>Mycobacteriaceae</taxon>
        <taxon>Mycolicibacterium</taxon>
    </lineage>
</organism>
<sequence>MTILVASDLDRTMIFSEAAAAMPTPGVHDLVCVEHFRDQPLSYMTRAATGLLREVTDAALFVPTTTRTVEQYRRITLPGGPHRYAITSNGGNILVDSRPDEHWRAVVELRISDSGAPLDHVTGELSRRIDASWVHNFRVAEELFCYLVVDLAAVPVAFVDEWTQWANDRNWAVSVQGRKIYTVPVALCKSAAVAHLRSRLETRPECRDGVTVVAAGDGALDAELLQYADNAIRPRHGELERIGFHTPGLQITAAKGAAAGEEILRWMLALTAAHRVRGRPFVGQTATEPEP</sequence>
<reference evidence="1" key="1">
    <citation type="submission" date="2023-07" db="EMBL/GenBank/DDBJ databases">
        <title>Degradation of tert-butanol by M. austroafricanum TBA100.</title>
        <authorList>
            <person name="Helbich S."/>
            <person name="Vainshtein Y."/>
        </authorList>
    </citation>
    <scope>NUCLEOTIDE SEQUENCE</scope>
    <source>
        <strain evidence="1">TBA100</strain>
    </source>
</reference>
<dbReference type="InterPro" id="IPR024197">
    <property type="entry name" value="TPP-like"/>
</dbReference>